<evidence type="ECO:0000256" key="1">
    <source>
        <dbReference type="SAM" id="MobiDB-lite"/>
    </source>
</evidence>
<dbReference type="PROSITE" id="PS51257">
    <property type="entry name" value="PROKAR_LIPOPROTEIN"/>
    <property type="match status" value="1"/>
</dbReference>
<dbReference type="EMBL" id="CAFBLU010000036">
    <property type="protein sequence ID" value="CAB4881316.1"/>
    <property type="molecule type" value="Genomic_DNA"/>
</dbReference>
<protein>
    <submittedName>
        <fullName evidence="2">Unannotated protein</fullName>
    </submittedName>
</protein>
<feature type="compositionally biased region" description="Basic residues" evidence="1">
    <location>
        <begin position="206"/>
        <end position="223"/>
    </location>
</feature>
<gene>
    <name evidence="2" type="ORF">UFOPK3444_01455</name>
</gene>
<organism evidence="2">
    <name type="scientific">freshwater metagenome</name>
    <dbReference type="NCBI Taxonomy" id="449393"/>
    <lineage>
        <taxon>unclassified sequences</taxon>
        <taxon>metagenomes</taxon>
        <taxon>ecological metagenomes</taxon>
    </lineage>
</organism>
<sequence>MTLRIGFKTVTALLTASLVVGLTACGGSSKSTTSTSKAKPTTAAQSRTITSGSITLAINPGTASKLKAAGVKVVPEGTGRTVASAAVLPAVGGRIVTKSLIGSVHTAASLTFAQGSKKVTFTNVALNTESRKITGSYKKTRVAIYQLRLKSLTRTVNKDGALVGSKISVVLSSSAASILNKALGVTVFRGKQPFGTATFRAMTKSKSSKKKSSSKKSSTKKKSSSTTTTTTSAK</sequence>
<reference evidence="2" key="1">
    <citation type="submission" date="2020-05" db="EMBL/GenBank/DDBJ databases">
        <authorList>
            <person name="Chiriac C."/>
            <person name="Salcher M."/>
            <person name="Ghai R."/>
            <person name="Kavagutti S V."/>
        </authorList>
    </citation>
    <scope>NUCLEOTIDE SEQUENCE</scope>
</reference>
<evidence type="ECO:0000313" key="2">
    <source>
        <dbReference type="EMBL" id="CAB4881316.1"/>
    </source>
</evidence>
<proteinExistence type="predicted"/>
<accession>A0A6J7EE75</accession>
<feature type="compositionally biased region" description="Low complexity" evidence="1">
    <location>
        <begin position="224"/>
        <end position="234"/>
    </location>
</feature>
<name>A0A6J7EE75_9ZZZZ</name>
<feature type="region of interest" description="Disordered" evidence="1">
    <location>
        <begin position="199"/>
        <end position="234"/>
    </location>
</feature>
<dbReference type="AlphaFoldDB" id="A0A6J7EE75"/>